<name>A0ABM1GSZ3_SOLPN</name>
<gene>
    <name evidence="5" type="primary">LOC107019630</name>
</gene>
<keyword evidence="1" id="KW-0479">Metal-binding</keyword>
<dbReference type="Gene3D" id="4.10.60.10">
    <property type="entry name" value="Zinc finger, CCHC-type"/>
    <property type="match status" value="1"/>
</dbReference>
<feature type="region of interest" description="Disordered" evidence="2">
    <location>
        <begin position="1"/>
        <end position="44"/>
    </location>
</feature>
<keyword evidence="1" id="KW-0863">Zinc-finger</keyword>
<feature type="region of interest" description="Disordered" evidence="2">
    <location>
        <begin position="107"/>
        <end position="135"/>
    </location>
</feature>
<dbReference type="Proteomes" id="UP000694930">
    <property type="component" value="Chromosome 5"/>
</dbReference>
<reference evidence="4" key="1">
    <citation type="journal article" date="2014" name="Nat. Genet.">
        <title>The genome of the stress-tolerant wild tomato species Solanum pennellii.</title>
        <authorList>
            <person name="Bolger A."/>
            <person name="Scossa F."/>
            <person name="Bolger M.E."/>
            <person name="Lanz C."/>
            <person name="Maumus F."/>
            <person name="Tohge T."/>
            <person name="Quesneville H."/>
            <person name="Alseekh S."/>
            <person name="Sorensen I."/>
            <person name="Lichtenstein G."/>
            <person name="Fich E.A."/>
            <person name="Conte M."/>
            <person name="Keller H."/>
            <person name="Schneeberger K."/>
            <person name="Schwacke R."/>
            <person name="Ofner I."/>
            <person name="Vrebalov J."/>
            <person name="Xu Y."/>
            <person name="Osorio S."/>
            <person name="Aflitos S.A."/>
            <person name="Schijlen E."/>
            <person name="Jimenez-Gomez J.M."/>
            <person name="Ryngajllo M."/>
            <person name="Kimura S."/>
            <person name="Kumar R."/>
            <person name="Koenig D."/>
            <person name="Headland L.R."/>
            <person name="Maloof J.N."/>
            <person name="Sinha N."/>
            <person name="van Ham R.C."/>
            <person name="Lankhorst R.K."/>
            <person name="Mao L."/>
            <person name="Vogel A."/>
            <person name="Arsova B."/>
            <person name="Panstruga R."/>
            <person name="Fei Z."/>
            <person name="Rose J.K."/>
            <person name="Zamir D."/>
            <person name="Carrari F."/>
            <person name="Giovannoni J.J."/>
            <person name="Weigel D."/>
            <person name="Usadel B."/>
            <person name="Fernie A.R."/>
        </authorList>
    </citation>
    <scope>NUCLEOTIDE SEQUENCE [LARGE SCALE GENOMIC DNA]</scope>
    <source>
        <strain evidence="4">cv. LA0716</strain>
    </source>
</reference>
<keyword evidence="1" id="KW-0862">Zinc</keyword>
<evidence type="ECO:0000313" key="5">
    <source>
        <dbReference type="RefSeq" id="XP_015075535.1"/>
    </source>
</evidence>
<evidence type="ECO:0000259" key="3">
    <source>
        <dbReference type="PROSITE" id="PS50158"/>
    </source>
</evidence>
<accession>A0ABM1GSZ3</accession>
<evidence type="ECO:0000256" key="1">
    <source>
        <dbReference type="PROSITE-ProRule" id="PRU00047"/>
    </source>
</evidence>
<keyword evidence="4" id="KW-1185">Reference proteome</keyword>
<dbReference type="InterPro" id="IPR036875">
    <property type="entry name" value="Znf_CCHC_sf"/>
</dbReference>
<organism evidence="4 5">
    <name type="scientific">Solanum pennellii</name>
    <name type="common">Tomato</name>
    <name type="synonym">Lycopersicon pennellii</name>
    <dbReference type="NCBI Taxonomy" id="28526"/>
    <lineage>
        <taxon>Eukaryota</taxon>
        <taxon>Viridiplantae</taxon>
        <taxon>Streptophyta</taxon>
        <taxon>Embryophyta</taxon>
        <taxon>Tracheophyta</taxon>
        <taxon>Spermatophyta</taxon>
        <taxon>Magnoliopsida</taxon>
        <taxon>eudicotyledons</taxon>
        <taxon>Gunneridae</taxon>
        <taxon>Pentapetalae</taxon>
        <taxon>asterids</taxon>
        <taxon>lamiids</taxon>
        <taxon>Solanales</taxon>
        <taxon>Solanaceae</taxon>
        <taxon>Solanoideae</taxon>
        <taxon>Solaneae</taxon>
        <taxon>Solanum</taxon>
        <taxon>Solanum subgen. Lycopersicon</taxon>
    </lineage>
</organism>
<feature type="compositionally biased region" description="Polar residues" evidence="2">
    <location>
        <begin position="109"/>
        <end position="125"/>
    </location>
</feature>
<evidence type="ECO:0000256" key="2">
    <source>
        <dbReference type="SAM" id="MobiDB-lite"/>
    </source>
</evidence>
<dbReference type="InterPro" id="IPR001878">
    <property type="entry name" value="Znf_CCHC"/>
</dbReference>
<reference evidence="5" key="2">
    <citation type="submission" date="2025-08" db="UniProtKB">
        <authorList>
            <consortium name="RefSeq"/>
        </authorList>
    </citation>
    <scope>IDENTIFICATION</scope>
</reference>
<dbReference type="SUPFAM" id="SSF57756">
    <property type="entry name" value="Retrovirus zinc finger-like domains"/>
    <property type="match status" value="1"/>
</dbReference>
<feature type="compositionally biased region" description="Basic and acidic residues" evidence="2">
    <location>
        <begin position="12"/>
        <end position="30"/>
    </location>
</feature>
<dbReference type="SMART" id="SM00343">
    <property type="entry name" value="ZnF_C2HC"/>
    <property type="match status" value="1"/>
</dbReference>
<dbReference type="RefSeq" id="XP_015075535.1">
    <property type="nucleotide sequence ID" value="XM_015220049.1"/>
</dbReference>
<dbReference type="GeneID" id="107019630"/>
<dbReference type="Pfam" id="PF00098">
    <property type="entry name" value="zf-CCHC"/>
    <property type="match status" value="1"/>
</dbReference>
<protein>
    <submittedName>
        <fullName evidence="5">Uncharacterized protein LOC107019630</fullName>
    </submittedName>
</protein>
<feature type="domain" description="CCHC-type" evidence="3">
    <location>
        <begin position="93"/>
        <end position="108"/>
    </location>
</feature>
<proteinExistence type="predicted"/>
<evidence type="ECO:0000313" key="4">
    <source>
        <dbReference type="Proteomes" id="UP000694930"/>
    </source>
</evidence>
<sequence>MDRSSLMVHVQQVEDSRKKRGVRDVRRPRTQDQAGPSHRGHGNNFVIREQPRFSKGQQILGILTLRGVHHIEEANLNPRGAMALRVQKGTNACFGCGKSGHMVRDCPQNRGQAGGNAQTRPNPQSEAAAEPPKRNRFYDMKGREEQDKSTDVVTGSTLSFLTSLLALTFEILPEVLHYPIVVKIEDLKPSGLTQIIEDLT</sequence>
<dbReference type="PROSITE" id="PS50158">
    <property type="entry name" value="ZF_CCHC"/>
    <property type="match status" value="1"/>
</dbReference>